<dbReference type="Pfam" id="PF19271">
    <property type="entry name" value="Nis1"/>
    <property type="match status" value="1"/>
</dbReference>
<dbReference type="Proteomes" id="UP001465976">
    <property type="component" value="Unassembled WGS sequence"/>
</dbReference>
<comment type="caution">
    <text evidence="2">The sequence shown here is derived from an EMBL/GenBank/DDBJ whole genome shotgun (WGS) entry which is preliminary data.</text>
</comment>
<reference evidence="2 3" key="1">
    <citation type="submission" date="2024-02" db="EMBL/GenBank/DDBJ databases">
        <title>A draft genome for the cacao thread blight pathogen Marasmius crinis-equi.</title>
        <authorList>
            <person name="Cohen S.P."/>
            <person name="Baruah I.K."/>
            <person name="Amoako-Attah I."/>
            <person name="Bukari Y."/>
            <person name="Meinhardt L.W."/>
            <person name="Bailey B.A."/>
        </authorList>
    </citation>
    <scope>NUCLEOTIDE SEQUENCE [LARGE SCALE GENOMIC DNA]</scope>
    <source>
        <strain evidence="2 3">GH-76</strain>
    </source>
</reference>
<evidence type="ECO:0000313" key="2">
    <source>
        <dbReference type="EMBL" id="KAL0568817.1"/>
    </source>
</evidence>
<keyword evidence="3" id="KW-1185">Reference proteome</keyword>
<gene>
    <name evidence="2" type="ORF">V5O48_013161</name>
</gene>
<name>A0ABR3F0U9_9AGAR</name>
<proteinExistence type="predicted"/>
<feature type="signal peptide" evidence="1">
    <location>
        <begin position="1"/>
        <end position="18"/>
    </location>
</feature>
<evidence type="ECO:0000256" key="1">
    <source>
        <dbReference type="SAM" id="SignalP"/>
    </source>
</evidence>
<organism evidence="2 3">
    <name type="scientific">Marasmius crinis-equi</name>
    <dbReference type="NCBI Taxonomy" id="585013"/>
    <lineage>
        <taxon>Eukaryota</taxon>
        <taxon>Fungi</taxon>
        <taxon>Dikarya</taxon>
        <taxon>Basidiomycota</taxon>
        <taxon>Agaricomycotina</taxon>
        <taxon>Agaricomycetes</taxon>
        <taxon>Agaricomycetidae</taxon>
        <taxon>Agaricales</taxon>
        <taxon>Marasmiineae</taxon>
        <taxon>Marasmiaceae</taxon>
        <taxon>Marasmius</taxon>
    </lineage>
</organism>
<dbReference type="EMBL" id="JBAHYK010001253">
    <property type="protein sequence ID" value="KAL0568817.1"/>
    <property type="molecule type" value="Genomic_DNA"/>
</dbReference>
<sequence>MKLAPLAGIAFLAVAAFGQHAEIGSPKPGAQITAGTSFTVEVDRPDTLTGSQEVAIVIGYQSCANSACRPPADGIQGVLYSGPFNPQFGPSGDGLPPHQNFDVTIPASTPKGTAQLTLYHFSLVAASMAPLFESSAVNITLV</sequence>
<feature type="chain" id="PRO_5046460196" evidence="1">
    <location>
        <begin position="19"/>
        <end position="142"/>
    </location>
</feature>
<protein>
    <submittedName>
        <fullName evidence="2">Uncharacterized protein</fullName>
    </submittedName>
</protein>
<accession>A0ABR3F0U9</accession>
<keyword evidence="1" id="KW-0732">Signal</keyword>
<dbReference type="InterPro" id="IPR045469">
    <property type="entry name" value="Nis1"/>
</dbReference>
<evidence type="ECO:0000313" key="3">
    <source>
        <dbReference type="Proteomes" id="UP001465976"/>
    </source>
</evidence>